<accession>A0A7S4FZB9</accession>
<evidence type="ECO:0000256" key="1">
    <source>
        <dbReference type="SAM" id="MobiDB-lite"/>
    </source>
</evidence>
<protein>
    <submittedName>
        <fullName evidence="2">Uncharacterized protein</fullName>
    </submittedName>
</protein>
<feature type="compositionally biased region" description="Basic residues" evidence="1">
    <location>
        <begin position="101"/>
        <end position="113"/>
    </location>
</feature>
<reference evidence="2" key="1">
    <citation type="submission" date="2021-01" db="EMBL/GenBank/DDBJ databases">
        <authorList>
            <person name="Corre E."/>
            <person name="Pelletier E."/>
            <person name="Niang G."/>
            <person name="Scheremetjew M."/>
            <person name="Finn R."/>
            <person name="Kale V."/>
            <person name="Holt S."/>
            <person name="Cochrane G."/>
            <person name="Meng A."/>
            <person name="Brown T."/>
            <person name="Cohen L."/>
        </authorList>
    </citation>
    <scope>NUCLEOTIDE SEQUENCE</scope>
    <source>
        <strain evidence="2">CCMP1594</strain>
    </source>
</reference>
<feature type="region of interest" description="Disordered" evidence="1">
    <location>
        <begin position="26"/>
        <end position="75"/>
    </location>
</feature>
<proteinExistence type="predicted"/>
<organism evidence="2">
    <name type="scientific">Eutreptiella gymnastica</name>
    <dbReference type="NCBI Taxonomy" id="73025"/>
    <lineage>
        <taxon>Eukaryota</taxon>
        <taxon>Discoba</taxon>
        <taxon>Euglenozoa</taxon>
        <taxon>Euglenida</taxon>
        <taxon>Spirocuta</taxon>
        <taxon>Euglenophyceae</taxon>
        <taxon>Eutreptiales</taxon>
        <taxon>Eutreptiaceae</taxon>
        <taxon>Eutreptiella</taxon>
    </lineage>
</organism>
<sequence>MAGHQGKSSLSTQKVRHIDTKYCRLPRIQQMGAQNRGKSGKSAPDLEGGEGLQYGRQLGLSLGPMGQSNEHARHATLHCADPLSLPHVHWVPEHPRPPSMRIHKPLHASRCAH</sequence>
<gene>
    <name evidence="2" type="ORF">EGYM00163_LOCUS31251</name>
</gene>
<evidence type="ECO:0000313" key="2">
    <source>
        <dbReference type="EMBL" id="CAE0820081.1"/>
    </source>
</evidence>
<dbReference type="EMBL" id="HBJA01089806">
    <property type="protein sequence ID" value="CAE0820081.1"/>
    <property type="molecule type" value="Transcribed_RNA"/>
</dbReference>
<dbReference type="AlphaFoldDB" id="A0A7S4FZB9"/>
<feature type="region of interest" description="Disordered" evidence="1">
    <location>
        <begin position="90"/>
        <end position="113"/>
    </location>
</feature>
<name>A0A7S4FZB9_9EUGL</name>